<dbReference type="RefSeq" id="WP_349171625.1">
    <property type="nucleotide sequence ID" value="NZ_JBBMFO010000053.1"/>
</dbReference>
<organism evidence="1 2">
    <name type="scientific">Peptoniphilus hominis</name>
    <name type="common">ex Hitch et al. 2025</name>
    <dbReference type="NCBI Taxonomy" id="3133174"/>
    <lineage>
        <taxon>Bacteria</taxon>
        <taxon>Bacillati</taxon>
        <taxon>Bacillota</taxon>
        <taxon>Tissierellia</taxon>
        <taxon>Tissierellales</taxon>
        <taxon>Peptoniphilaceae</taxon>
        <taxon>Peptoniphilus</taxon>
    </lineage>
</organism>
<gene>
    <name evidence="1" type="ORF">WMO19_09575</name>
</gene>
<protein>
    <submittedName>
        <fullName evidence="1">Uncharacterized protein</fullName>
    </submittedName>
</protein>
<keyword evidence="2" id="KW-1185">Reference proteome</keyword>
<reference evidence="1 2" key="1">
    <citation type="submission" date="2024-03" db="EMBL/GenBank/DDBJ databases">
        <title>Human intestinal bacterial collection.</title>
        <authorList>
            <person name="Pauvert C."/>
            <person name="Hitch T.C.A."/>
            <person name="Clavel T."/>
        </authorList>
    </citation>
    <scope>NUCLEOTIDE SEQUENCE [LARGE SCALE GENOMIC DNA]</scope>
    <source>
        <strain evidence="1 2">CLA-SR-H025</strain>
    </source>
</reference>
<proteinExistence type="predicted"/>
<comment type="caution">
    <text evidence="1">The sequence shown here is derived from an EMBL/GenBank/DDBJ whole genome shotgun (WGS) entry which is preliminary data.</text>
</comment>
<dbReference type="Proteomes" id="UP001447979">
    <property type="component" value="Unassembled WGS sequence"/>
</dbReference>
<accession>A0ABV1CG94</accession>
<name>A0ABV1CG94_9FIRM</name>
<sequence>MAKNIPKKFLDFDNNIDGQFTSEKNTMPYLDMKSIIKYCRENNVDPEKLTEKQIEGFCLAKSL</sequence>
<dbReference type="EMBL" id="JBBMFO010000053">
    <property type="protein sequence ID" value="MEQ2401843.1"/>
    <property type="molecule type" value="Genomic_DNA"/>
</dbReference>
<evidence type="ECO:0000313" key="2">
    <source>
        <dbReference type="Proteomes" id="UP001447979"/>
    </source>
</evidence>
<evidence type="ECO:0000313" key="1">
    <source>
        <dbReference type="EMBL" id="MEQ2401843.1"/>
    </source>
</evidence>